<dbReference type="Proteomes" id="UP000253529">
    <property type="component" value="Unassembled WGS sequence"/>
</dbReference>
<keyword evidence="2" id="KW-1185">Reference proteome</keyword>
<comment type="caution">
    <text evidence="1">The sequence shown here is derived from an EMBL/GenBank/DDBJ whole genome shotgun (WGS) entry which is preliminary data.</text>
</comment>
<dbReference type="InterPro" id="IPR036526">
    <property type="entry name" value="C-N_Hydrolase_sf"/>
</dbReference>
<dbReference type="Gene3D" id="3.60.110.10">
    <property type="entry name" value="Carbon-nitrogen hydrolase"/>
    <property type="match status" value="1"/>
</dbReference>
<keyword evidence="1" id="KW-0378">Hydrolase</keyword>
<proteinExistence type="predicted"/>
<protein>
    <submittedName>
        <fullName evidence="1">Putative amidohydrolase</fullName>
    </submittedName>
</protein>
<organism evidence="1 2">
    <name type="scientific">Roseiarcus fermentans</name>
    <dbReference type="NCBI Taxonomy" id="1473586"/>
    <lineage>
        <taxon>Bacteria</taxon>
        <taxon>Pseudomonadati</taxon>
        <taxon>Pseudomonadota</taxon>
        <taxon>Alphaproteobacteria</taxon>
        <taxon>Hyphomicrobiales</taxon>
        <taxon>Roseiarcaceae</taxon>
        <taxon>Roseiarcus</taxon>
    </lineage>
</organism>
<dbReference type="GO" id="GO:0016787">
    <property type="term" value="F:hydrolase activity"/>
    <property type="evidence" value="ECO:0007669"/>
    <property type="project" value="UniProtKB-KW"/>
</dbReference>
<sequence length="253" mass="28496">MKINLIQIDGAEWDPEHFAKYMRMQIKADLTVFPECFPLDNLDKPILHAAAIKILREYSSAFPKQAFIAGGYIKDKEKHIRNRAYLMYQGSVIEHYDKQIPFQKEDIQPGLDIKSFQWNGNKCIPLICADAYPGIDSEFMHRVIDKINAIGVGPTVPIVVCSYGAGIRDPGWRESLFHFANKCKAPVVICNIAGWLGQYKYHKRDGGDGKMHYYGGGGSGLFLPGESNPQQFEEPGIVRVDIKSGKAEWNPFA</sequence>
<name>A0A366F534_9HYPH</name>
<dbReference type="OrthoDB" id="9811121at2"/>
<evidence type="ECO:0000313" key="1">
    <source>
        <dbReference type="EMBL" id="RBP09256.1"/>
    </source>
</evidence>
<dbReference type="RefSeq" id="WP_147262815.1">
    <property type="nucleotide sequence ID" value="NZ_QNRK01000022.1"/>
</dbReference>
<dbReference type="AlphaFoldDB" id="A0A366F534"/>
<dbReference type="SUPFAM" id="SSF56317">
    <property type="entry name" value="Carbon-nitrogen hydrolase"/>
    <property type="match status" value="1"/>
</dbReference>
<gene>
    <name evidence="1" type="ORF">DFR50_12293</name>
</gene>
<evidence type="ECO:0000313" key="2">
    <source>
        <dbReference type="Proteomes" id="UP000253529"/>
    </source>
</evidence>
<reference evidence="1 2" key="1">
    <citation type="submission" date="2018-06" db="EMBL/GenBank/DDBJ databases">
        <title>Genomic Encyclopedia of Type Strains, Phase IV (KMG-IV): sequencing the most valuable type-strain genomes for metagenomic binning, comparative biology and taxonomic classification.</title>
        <authorList>
            <person name="Goeker M."/>
        </authorList>
    </citation>
    <scope>NUCLEOTIDE SEQUENCE [LARGE SCALE GENOMIC DNA]</scope>
    <source>
        <strain evidence="1 2">DSM 24875</strain>
    </source>
</reference>
<dbReference type="EMBL" id="QNRK01000022">
    <property type="protein sequence ID" value="RBP09256.1"/>
    <property type="molecule type" value="Genomic_DNA"/>
</dbReference>
<accession>A0A366F534</accession>